<dbReference type="InterPro" id="IPR019734">
    <property type="entry name" value="TPR_rpt"/>
</dbReference>
<dbReference type="InterPro" id="IPR022642">
    <property type="entry name" value="CheR_C"/>
</dbReference>
<dbReference type="SUPFAM" id="SSF48452">
    <property type="entry name" value="TPR-like"/>
    <property type="match status" value="1"/>
</dbReference>
<evidence type="ECO:0000256" key="3">
    <source>
        <dbReference type="ARBA" id="ARBA00022691"/>
    </source>
</evidence>
<dbReference type="GO" id="GO:0008757">
    <property type="term" value="F:S-adenosylmethionine-dependent methyltransferase activity"/>
    <property type="evidence" value="ECO:0007669"/>
    <property type="project" value="InterPro"/>
</dbReference>
<keyword evidence="3" id="KW-0949">S-adenosyl-L-methionine</keyword>
<organism evidence="5 6">
    <name type="scientific">Ferrigenium kumadai</name>
    <dbReference type="NCBI Taxonomy" id="1682490"/>
    <lineage>
        <taxon>Bacteria</taxon>
        <taxon>Pseudomonadati</taxon>
        <taxon>Pseudomonadota</taxon>
        <taxon>Betaproteobacteria</taxon>
        <taxon>Nitrosomonadales</taxon>
        <taxon>Gallionellaceae</taxon>
        <taxon>Ferrigenium</taxon>
    </lineage>
</organism>
<keyword evidence="1" id="KW-0489">Methyltransferase</keyword>
<evidence type="ECO:0000256" key="1">
    <source>
        <dbReference type="ARBA" id="ARBA00022603"/>
    </source>
</evidence>
<sequence>MLVREQDDELLRKVVAERVRALNLSGAEQYFHLLSSAADIRHEREALAIPLTAGETYFFRDSGLHALLLNSILPELLERRNTVRMLRIWCAACSTGEEAYSLAILLDELMADQSQWNIYILGTDINHSAIDKAQRGIYTEWSFRGMSDERRQRYFHRHKNTWVLDDAIRRRVSFLPGDLVADQFPDHASGLHEMDLILCRNTFIYMAPHVVSRIADKFTETLTEGGILITGHGELYAHHLGALRARVFPESIVYQKVIAPYCPPPQAPLTETLRPAPKRTAAAPSAIWKTSAPPPPPKQGVPEICKEMAGSEMHQAWQHANQGQRDQAAKSCEELIAKNPLVAEPHYLLALLTQERGDFAKAKELLKKVIYLDHSFVAAYLDLGDLYEREGDSMRAGKMRETARDLLKALPGDAQVKLYGASTVNAVLQYIEHLPSISK</sequence>
<dbReference type="PANTHER" id="PTHR24422:SF19">
    <property type="entry name" value="CHEMOTAXIS PROTEIN METHYLTRANSFERASE"/>
    <property type="match status" value="1"/>
</dbReference>
<reference evidence="5 6" key="1">
    <citation type="submission" date="2019-03" db="EMBL/GenBank/DDBJ databases">
        <title>Complete genome sequence of Ferrigenium kumadai strain An22, a microaerophilic iron-oxidizing bacterium isolated from a paddy field soil.</title>
        <authorList>
            <person name="Watanabe T."/>
            <person name="Asakawa S."/>
        </authorList>
    </citation>
    <scope>NUCLEOTIDE SEQUENCE [LARGE SCALE GENOMIC DNA]</scope>
    <source>
        <strain evidence="5 6">An22</strain>
    </source>
</reference>
<dbReference type="Gene3D" id="3.40.50.150">
    <property type="entry name" value="Vaccinia Virus protein VP39"/>
    <property type="match status" value="1"/>
</dbReference>
<dbReference type="InterPro" id="IPR000780">
    <property type="entry name" value="CheR_MeTrfase"/>
</dbReference>
<evidence type="ECO:0000313" key="6">
    <source>
        <dbReference type="Proteomes" id="UP001319121"/>
    </source>
</evidence>
<protein>
    <submittedName>
        <fullName evidence="5">Protein-glutamate O-methyltransferase</fullName>
    </submittedName>
</protein>
<dbReference type="KEGG" id="fku:FGKAn22_07920"/>
<dbReference type="PANTHER" id="PTHR24422">
    <property type="entry name" value="CHEMOTAXIS PROTEIN METHYLTRANSFERASE"/>
    <property type="match status" value="1"/>
</dbReference>
<dbReference type="PRINTS" id="PR00996">
    <property type="entry name" value="CHERMTFRASE"/>
</dbReference>
<feature type="domain" description="CheR-type methyltransferase" evidence="4">
    <location>
        <begin position="1"/>
        <end position="234"/>
    </location>
</feature>
<dbReference type="Pfam" id="PF13174">
    <property type="entry name" value="TPR_6"/>
    <property type="match status" value="1"/>
</dbReference>
<dbReference type="PROSITE" id="PS50123">
    <property type="entry name" value="CHER"/>
    <property type="match status" value="1"/>
</dbReference>
<dbReference type="Pfam" id="PF01739">
    <property type="entry name" value="CheR"/>
    <property type="match status" value="1"/>
</dbReference>
<dbReference type="AlphaFoldDB" id="A0AAN1T0I9"/>
<dbReference type="InterPro" id="IPR050903">
    <property type="entry name" value="Bact_Chemotaxis_MeTrfase"/>
</dbReference>
<keyword evidence="6" id="KW-1185">Reference proteome</keyword>
<evidence type="ECO:0000313" key="5">
    <source>
        <dbReference type="EMBL" id="BBI99099.1"/>
    </source>
</evidence>
<dbReference type="SMART" id="SM00138">
    <property type="entry name" value="MeTrc"/>
    <property type="match status" value="1"/>
</dbReference>
<dbReference type="Gene3D" id="1.25.40.10">
    <property type="entry name" value="Tetratricopeptide repeat domain"/>
    <property type="match status" value="1"/>
</dbReference>
<evidence type="ECO:0000259" key="4">
    <source>
        <dbReference type="PROSITE" id="PS50123"/>
    </source>
</evidence>
<proteinExistence type="predicted"/>
<name>A0AAN1T0I9_9PROT</name>
<dbReference type="InterPro" id="IPR011990">
    <property type="entry name" value="TPR-like_helical_dom_sf"/>
</dbReference>
<dbReference type="EMBL" id="AP019536">
    <property type="protein sequence ID" value="BBI99099.1"/>
    <property type="molecule type" value="Genomic_DNA"/>
</dbReference>
<dbReference type="SUPFAM" id="SSF53335">
    <property type="entry name" value="S-adenosyl-L-methionine-dependent methyltransferases"/>
    <property type="match status" value="1"/>
</dbReference>
<evidence type="ECO:0000256" key="2">
    <source>
        <dbReference type="ARBA" id="ARBA00022679"/>
    </source>
</evidence>
<dbReference type="InterPro" id="IPR029063">
    <property type="entry name" value="SAM-dependent_MTases_sf"/>
</dbReference>
<dbReference type="GO" id="GO:0032259">
    <property type="term" value="P:methylation"/>
    <property type="evidence" value="ECO:0007669"/>
    <property type="project" value="UniProtKB-KW"/>
</dbReference>
<accession>A0AAN1T0I9</accession>
<dbReference type="Proteomes" id="UP001319121">
    <property type="component" value="Chromosome"/>
</dbReference>
<keyword evidence="2" id="KW-0808">Transferase</keyword>
<gene>
    <name evidence="5" type="ORF">FGKAn22_07920</name>
</gene>